<gene>
    <name evidence="2" type="ORF">AMATHDRAFT_55349</name>
</gene>
<keyword evidence="3" id="KW-1185">Reference proteome</keyword>
<sequence length="64" mass="7019">MRVGSHEDEWSNHVDCPTVETPSEVNVDSVLYTVVGVMEPIGLEKKHKGQEGNLNRGRVCGARA</sequence>
<evidence type="ECO:0000313" key="3">
    <source>
        <dbReference type="Proteomes" id="UP000242287"/>
    </source>
</evidence>
<dbReference type="AlphaFoldDB" id="A0A2A9NZH1"/>
<protein>
    <submittedName>
        <fullName evidence="2">Uncharacterized protein</fullName>
    </submittedName>
</protein>
<feature type="region of interest" description="Disordered" evidence="1">
    <location>
        <begin position="1"/>
        <end position="21"/>
    </location>
</feature>
<name>A0A2A9NZH1_9AGAR</name>
<dbReference type="EMBL" id="KZ301974">
    <property type="protein sequence ID" value="PFH53403.1"/>
    <property type="molecule type" value="Genomic_DNA"/>
</dbReference>
<feature type="compositionally biased region" description="Basic and acidic residues" evidence="1">
    <location>
        <begin position="1"/>
        <end position="12"/>
    </location>
</feature>
<organism evidence="2 3">
    <name type="scientific">Amanita thiersii Skay4041</name>
    <dbReference type="NCBI Taxonomy" id="703135"/>
    <lineage>
        <taxon>Eukaryota</taxon>
        <taxon>Fungi</taxon>
        <taxon>Dikarya</taxon>
        <taxon>Basidiomycota</taxon>
        <taxon>Agaricomycotina</taxon>
        <taxon>Agaricomycetes</taxon>
        <taxon>Agaricomycetidae</taxon>
        <taxon>Agaricales</taxon>
        <taxon>Pluteineae</taxon>
        <taxon>Amanitaceae</taxon>
        <taxon>Amanita</taxon>
    </lineage>
</organism>
<accession>A0A2A9NZH1</accession>
<proteinExistence type="predicted"/>
<evidence type="ECO:0000256" key="1">
    <source>
        <dbReference type="SAM" id="MobiDB-lite"/>
    </source>
</evidence>
<evidence type="ECO:0000313" key="2">
    <source>
        <dbReference type="EMBL" id="PFH53403.1"/>
    </source>
</evidence>
<dbReference type="Proteomes" id="UP000242287">
    <property type="component" value="Unassembled WGS sequence"/>
</dbReference>
<reference evidence="2 3" key="1">
    <citation type="submission" date="2014-02" db="EMBL/GenBank/DDBJ databases">
        <title>Transposable element dynamics among asymbiotic and ectomycorrhizal Amanita fungi.</title>
        <authorList>
            <consortium name="DOE Joint Genome Institute"/>
            <person name="Hess J."/>
            <person name="Skrede I."/>
            <person name="Wolfe B."/>
            <person name="LaButti K."/>
            <person name="Ohm R.A."/>
            <person name="Grigoriev I.V."/>
            <person name="Pringle A."/>
        </authorList>
    </citation>
    <scope>NUCLEOTIDE SEQUENCE [LARGE SCALE GENOMIC DNA]</scope>
    <source>
        <strain evidence="2 3">SKay4041</strain>
    </source>
</reference>